<feature type="transmembrane region" description="Helical" evidence="1">
    <location>
        <begin position="371"/>
        <end position="388"/>
    </location>
</feature>
<dbReference type="InterPro" id="IPR037185">
    <property type="entry name" value="EmrE-like"/>
</dbReference>
<dbReference type="InterPro" id="IPR027417">
    <property type="entry name" value="P-loop_NTPase"/>
</dbReference>
<dbReference type="PANTHER" id="PTHR19346:SF4">
    <property type="entry name" value="SUGAR PHOSPHATE TRANSPORTER DOMAIN-CONTAINING PROTEIN"/>
    <property type="match status" value="1"/>
</dbReference>
<evidence type="ECO:0000313" key="2">
    <source>
        <dbReference type="EMBL" id="KOO24690.1"/>
    </source>
</evidence>
<feature type="transmembrane region" description="Helical" evidence="1">
    <location>
        <begin position="264"/>
        <end position="284"/>
    </location>
</feature>
<keyword evidence="1" id="KW-0472">Membrane</keyword>
<keyword evidence="1" id="KW-0812">Transmembrane</keyword>
<feature type="transmembrane region" description="Helical" evidence="1">
    <location>
        <begin position="508"/>
        <end position="533"/>
    </location>
</feature>
<gene>
    <name evidence="2" type="ORF">Ctob_007948</name>
</gene>
<dbReference type="AlphaFoldDB" id="A0A0M0JDY8"/>
<protein>
    <submittedName>
        <fullName evidence="2">Uncharacterized protein</fullName>
    </submittedName>
</protein>
<comment type="caution">
    <text evidence="2">The sequence shown here is derived from an EMBL/GenBank/DDBJ whole genome shotgun (WGS) entry which is preliminary data.</text>
</comment>
<dbReference type="EMBL" id="JWZX01003066">
    <property type="protein sequence ID" value="KOO24690.1"/>
    <property type="molecule type" value="Genomic_DNA"/>
</dbReference>
<feature type="transmembrane region" description="Helical" evidence="1">
    <location>
        <begin position="340"/>
        <end position="359"/>
    </location>
</feature>
<dbReference type="Gene3D" id="3.40.50.300">
    <property type="entry name" value="P-loop containing nucleotide triphosphate hydrolases"/>
    <property type="match status" value="1"/>
</dbReference>
<evidence type="ECO:0000256" key="1">
    <source>
        <dbReference type="SAM" id="Phobius"/>
    </source>
</evidence>
<dbReference type="InterPro" id="IPR026505">
    <property type="entry name" value="Solute_c_fam_35_mem_F3/F4"/>
</dbReference>
<dbReference type="SUPFAM" id="SSF103481">
    <property type="entry name" value="Multidrug resistance efflux transporter EmrE"/>
    <property type="match status" value="1"/>
</dbReference>
<proteinExistence type="predicted"/>
<organism evidence="2 3">
    <name type="scientific">Chrysochromulina tobinii</name>
    <dbReference type="NCBI Taxonomy" id="1460289"/>
    <lineage>
        <taxon>Eukaryota</taxon>
        <taxon>Haptista</taxon>
        <taxon>Haptophyta</taxon>
        <taxon>Prymnesiophyceae</taxon>
        <taxon>Prymnesiales</taxon>
        <taxon>Chrysochromulinaceae</taxon>
        <taxon>Chrysochromulina</taxon>
    </lineage>
</organism>
<name>A0A0M0JDY8_9EUKA</name>
<dbReference type="PANTHER" id="PTHR19346">
    <property type="entry name" value="SUGAR PHOSPHATE TRANSPORTER DOMAIN-CONTAINING PROTEIN"/>
    <property type="match status" value="1"/>
</dbReference>
<dbReference type="Pfam" id="PF19798">
    <property type="entry name" value="Sulfotransfer_5"/>
    <property type="match status" value="1"/>
</dbReference>
<reference evidence="3" key="1">
    <citation type="journal article" date="2015" name="PLoS Genet.">
        <title>Genome Sequence and Transcriptome Analyses of Chrysochromulina tobin: Metabolic Tools for Enhanced Algal Fitness in the Prominent Order Prymnesiales (Haptophyceae).</title>
        <authorList>
            <person name="Hovde B.T."/>
            <person name="Deodato C.R."/>
            <person name="Hunsperger H.M."/>
            <person name="Ryken S.A."/>
            <person name="Yost W."/>
            <person name="Jha R.K."/>
            <person name="Patterson J."/>
            <person name="Monnat R.J. Jr."/>
            <person name="Barlow S.B."/>
            <person name="Starkenburg S.R."/>
            <person name="Cattolico R.A."/>
        </authorList>
    </citation>
    <scope>NUCLEOTIDE SEQUENCE</scope>
    <source>
        <strain evidence="3">CCMP291</strain>
    </source>
</reference>
<feature type="transmembrane region" description="Helical" evidence="1">
    <location>
        <begin position="296"/>
        <end position="316"/>
    </location>
</feature>
<keyword evidence="1" id="KW-1133">Transmembrane helix</keyword>
<feature type="transmembrane region" description="Helical" evidence="1">
    <location>
        <begin position="394"/>
        <end position="414"/>
    </location>
</feature>
<dbReference type="SUPFAM" id="SSF52540">
    <property type="entry name" value="P-loop containing nucleoside triphosphate hydrolases"/>
    <property type="match status" value="1"/>
</dbReference>
<feature type="transmembrane region" description="Helical" evidence="1">
    <location>
        <begin position="553"/>
        <end position="572"/>
    </location>
</feature>
<accession>A0A0M0JDY8</accession>
<dbReference type="OrthoDB" id="416710at2759"/>
<evidence type="ECO:0000313" key="3">
    <source>
        <dbReference type="Proteomes" id="UP000037460"/>
    </source>
</evidence>
<sequence>MVENNDIEVVHEPFGVPHYWGSEAASSRNAEDRRVAATFSSVAQRLWHDPLKSGKKYLFSKNLTYYFAPHCIPSMHAMLGGDYSKVVHSFIIRHPAKAIVSLYYKSCIDNEKTGYTHFDPAEAGYTSMRDILDHVEQQKGCLPVVIIDADDLLEDPEGLMTEYCAAVGLPFKPSMLSWTPGPCEELKSPWTGWTDDVLASSGITKRAKRSLPPSIEELPQNVRDTIAEAMPIYERMFARRLRPPGASPDAVVVPASPPATTAPLVGSLLIFSSVLIWVVYAEMLQNIASDEWNKPYTLAIVLKSSWVFLLPLWYVLHTCQESVQTEITFRRPLKPTLKTLQLGLLMMVLTQAASATWIASLSLTSVSINTAVYNVNPLLVYVFSIPLLKQPLTLTSMLAVLGAMIATSIVANGTRYDSSSPTGGERGIQGVVTVLASATIYSFKEVIFKKVFPSVSVSLTPFTDSLLVVAIIGFASVVTMGPMIALLHYSGFEPFEVPPIELTKSYGLVALLMAAYQTCLLAAIALTTPTFVAVGAMLSVPASITYDFFARGYVVPVLSRWGIVGIILSFGLSSHRVAGRRPLQPVLRMCDEGCGHAPRRERRCRQRFQIGQRQASRFGG</sequence>
<dbReference type="Proteomes" id="UP000037460">
    <property type="component" value="Unassembled WGS sequence"/>
</dbReference>
<keyword evidence="3" id="KW-1185">Reference proteome</keyword>
<feature type="transmembrane region" description="Helical" evidence="1">
    <location>
        <begin position="466"/>
        <end position="487"/>
    </location>
</feature>